<protein>
    <recommendedName>
        <fullName evidence="1">DUF6894 domain-containing protein</fullName>
    </recommendedName>
</protein>
<gene>
    <name evidence="2" type="ORF">GB928_023900</name>
</gene>
<accession>A0ABT8XKI7</accession>
<keyword evidence="3" id="KW-1185">Reference proteome</keyword>
<feature type="domain" description="DUF6894" evidence="1">
    <location>
        <begin position="2"/>
        <end position="70"/>
    </location>
</feature>
<reference evidence="2" key="1">
    <citation type="submission" date="2022-04" db="EMBL/GenBank/DDBJ databases">
        <title>Shinella lacus sp. nov., a novel member of the genus Shinella from water.</title>
        <authorList>
            <person name="Deng Y."/>
        </authorList>
    </citation>
    <scope>NUCLEOTIDE SEQUENCE</scope>
    <source>
        <strain evidence="2">JCM 31239</strain>
    </source>
</reference>
<dbReference type="Proteomes" id="UP001177080">
    <property type="component" value="Unassembled WGS sequence"/>
</dbReference>
<sequence>MRYFFNIRDGEKTERDLEGSEFDTLELAIDDAQMAAREIMAERVLAGYEPDGQSFDIVDEDGRILANVPFRSALRPQ</sequence>
<organism evidence="2 3">
    <name type="scientific">Shinella curvata</name>
    <dbReference type="NCBI Taxonomy" id="1817964"/>
    <lineage>
        <taxon>Bacteria</taxon>
        <taxon>Pseudomonadati</taxon>
        <taxon>Pseudomonadota</taxon>
        <taxon>Alphaproteobacteria</taxon>
        <taxon>Hyphomicrobiales</taxon>
        <taxon>Rhizobiaceae</taxon>
        <taxon>Shinella</taxon>
    </lineage>
</organism>
<dbReference type="Pfam" id="PF21834">
    <property type="entry name" value="DUF6894"/>
    <property type="match status" value="1"/>
</dbReference>
<evidence type="ECO:0000259" key="1">
    <source>
        <dbReference type="Pfam" id="PF21834"/>
    </source>
</evidence>
<comment type="caution">
    <text evidence="2">The sequence shown here is derived from an EMBL/GenBank/DDBJ whole genome shotgun (WGS) entry which is preliminary data.</text>
</comment>
<dbReference type="InterPro" id="IPR054189">
    <property type="entry name" value="DUF6894"/>
</dbReference>
<dbReference type="RefSeq" id="WP_244763892.1">
    <property type="nucleotide sequence ID" value="NZ_JALJCJ010000009.1"/>
</dbReference>
<evidence type="ECO:0000313" key="3">
    <source>
        <dbReference type="Proteomes" id="UP001177080"/>
    </source>
</evidence>
<name>A0ABT8XKI7_9HYPH</name>
<evidence type="ECO:0000313" key="2">
    <source>
        <dbReference type="EMBL" id="MDO6124244.1"/>
    </source>
</evidence>
<dbReference type="EMBL" id="WHSC02000011">
    <property type="protein sequence ID" value="MDO6124244.1"/>
    <property type="molecule type" value="Genomic_DNA"/>
</dbReference>
<proteinExistence type="predicted"/>